<dbReference type="GO" id="GO:0051260">
    <property type="term" value="P:protein homooligomerization"/>
    <property type="evidence" value="ECO:0007669"/>
    <property type="project" value="InterPro"/>
</dbReference>
<dbReference type="InterPro" id="IPR011333">
    <property type="entry name" value="SKP1/BTB/POZ_sf"/>
</dbReference>
<evidence type="ECO:0000313" key="3">
    <source>
        <dbReference type="EMBL" id="CAD7698573.1"/>
    </source>
</evidence>
<evidence type="ECO:0000313" key="4">
    <source>
        <dbReference type="Proteomes" id="UP000708148"/>
    </source>
</evidence>
<comment type="caution">
    <text evidence="3">The sequence shown here is derived from an EMBL/GenBank/DDBJ whole genome shotgun (WGS) entry which is preliminary data.</text>
</comment>
<name>A0A8S1IU63_9CHLO</name>
<dbReference type="Gene3D" id="3.30.710.10">
    <property type="entry name" value="Potassium Channel Kv1.1, Chain A"/>
    <property type="match status" value="1"/>
</dbReference>
<feature type="coiled-coil region" evidence="1">
    <location>
        <begin position="11"/>
        <end position="52"/>
    </location>
</feature>
<dbReference type="EMBL" id="CAJHUC010000853">
    <property type="protein sequence ID" value="CAD7698573.1"/>
    <property type="molecule type" value="Genomic_DNA"/>
</dbReference>
<dbReference type="AlphaFoldDB" id="A0A8S1IU63"/>
<dbReference type="Pfam" id="PF02214">
    <property type="entry name" value="BTB_2"/>
    <property type="match status" value="1"/>
</dbReference>
<proteinExistence type="predicted"/>
<feature type="domain" description="Potassium channel tetramerisation-type BTB" evidence="2">
    <location>
        <begin position="57"/>
        <end position="118"/>
    </location>
</feature>
<dbReference type="Proteomes" id="UP000708148">
    <property type="component" value="Unassembled WGS sequence"/>
</dbReference>
<dbReference type="PANTHER" id="PTHR14499">
    <property type="entry name" value="POTASSIUM CHANNEL TETRAMERIZATION DOMAIN-CONTAINING"/>
    <property type="match status" value="1"/>
</dbReference>
<dbReference type="SUPFAM" id="SSF54695">
    <property type="entry name" value="POZ domain"/>
    <property type="match status" value="1"/>
</dbReference>
<gene>
    <name evidence="3" type="ORF">OSTQU699_LOCUS3934</name>
</gene>
<reference evidence="3" key="1">
    <citation type="submission" date="2020-12" db="EMBL/GenBank/DDBJ databases">
        <authorList>
            <person name="Iha C."/>
        </authorList>
    </citation>
    <scope>NUCLEOTIDE SEQUENCE</scope>
</reference>
<sequence>MADHNRLRDLVSEVTAEFTQKKQLLEETERRLAAAQEQLEAEKHTMEKVKVSDNDIVYLNVGGRTFATKRTSLMQVKGSVLELLFSGRWEDRLDRDASGNVFFDYDPDLFNILLRFLVCKARYGEAAENLSMRPVPWEQEDEFRLMLTDLGLENLISPQPPFRFSPILKTKRVNISMDGAVATCDGHDHVRHHVFSDNVYSSSVFRFRIRVESCEDWVMLGIIAESTPVAMHEDTCTKETSYGWGCNGEVFVDGEEASRKGYPGRKISDEMELDMVLDCRYNFVALLAPVDGRMLEYKIPNLPPDLKWRVQVATYYGESSVRISSA</sequence>
<evidence type="ECO:0000259" key="2">
    <source>
        <dbReference type="Pfam" id="PF02214"/>
    </source>
</evidence>
<keyword evidence="4" id="KW-1185">Reference proteome</keyword>
<dbReference type="OrthoDB" id="542697at2759"/>
<protein>
    <recommendedName>
        <fullName evidence="2">Potassium channel tetramerisation-type BTB domain-containing protein</fullName>
    </recommendedName>
</protein>
<evidence type="ECO:0000256" key="1">
    <source>
        <dbReference type="SAM" id="Coils"/>
    </source>
</evidence>
<keyword evidence="1" id="KW-0175">Coiled coil</keyword>
<dbReference type="PANTHER" id="PTHR14499:SF136">
    <property type="entry name" value="GH08630P"/>
    <property type="match status" value="1"/>
</dbReference>
<accession>A0A8S1IU63</accession>
<organism evidence="3 4">
    <name type="scientific">Ostreobium quekettii</name>
    <dbReference type="NCBI Taxonomy" id="121088"/>
    <lineage>
        <taxon>Eukaryota</taxon>
        <taxon>Viridiplantae</taxon>
        <taxon>Chlorophyta</taxon>
        <taxon>core chlorophytes</taxon>
        <taxon>Ulvophyceae</taxon>
        <taxon>TCBD clade</taxon>
        <taxon>Bryopsidales</taxon>
        <taxon>Ostreobineae</taxon>
        <taxon>Ostreobiaceae</taxon>
        <taxon>Ostreobium</taxon>
    </lineage>
</organism>
<dbReference type="InterPro" id="IPR003131">
    <property type="entry name" value="T1-type_BTB"/>
</dbReference>